<dbReference type="InterPro" id="IPR052709">
    <property type="entry name" value="Transposase-MT_Hybrid"/>
</dbReference>
<dbReference type="PANTHER" id="PTHR46060">
    <property type="entry name" value="MARINER MOS1 TRANSPOSASE-LIKE PROTEIN"/>
    <property type="match status" value="1"/>
</dbReference>
<proteinExistence type="predicted"/>
<dbReference type="PANTHER" id="PTHR46060:SF1">
    <property type="entry name" value="MARINER MOS1 TRANSPOSASE-LIKE PROTEIN"/>
    <property type="match status" value="1"/>
</dbReference>
<organism evidence="1 3">
    <name type="scientific">Didymodactylos carnosus</name>
    <dbReference type="NCBI Taxonomy" id="1234261"/>
    <lineage>
        <taxon>Eukaryota</taxon>
        <taxon>Metazoa</taxon>
        <taxon>Spiralia</taxon>
        <taxon>Gnathifera</taxon>
        <taxon>Rotifera</taxon>
        <taxon>Eurotatoria</taxon>
        <taxon>Bdelloidea</taxon>
        <taxon>Philodinida</taxon>
        <taxon>Philodinidae</taxon>
        <taxon>Didymodactylos</taxon>
    </lineage>
</organism>
<dbReference type="EMBL" id="CAJNOQ010004472">
    <property type="protein sequence ID" value="CAF1060770.1"/>
    <property type="molecule type" value="Genomic_DNA"/>
</dbReference>
<gene>
    <name evidence="1" type="ORF">GPM918_LOCUS16766</name>
    <name evidence="2" type="ORF">SRO942_LOCUS16765</name>
</gene>
<evidence type="ECO:0000313" key="2">
    <source>
        <dbReference type="EMBL" id="CAF3829124.1"/>
    </source>
</evidence>
<evidence type="ECO:0000313" key="3">
    <source>
        <dbReference type="Proteomes" id="UP000663829"/>
    </source>
</evidence>
<sequence>MDAFKRNSARKWSYNFIKPHTNLKLKLVQPFEKPHVDVRASNIEKWLNLLVARWSKWFREDREQIEDETRPDRPVTFENIEQVHCLIDDDSHITIDEIQVKTGLNQGTIERRIYDHMKLKKVTTRWRPNQLTDSQRAERIRICKENLAKFEQGTWRSSDVVQVTSHGSIINKSTESRPMLPE</sequence>
<keyword evidence="3" id="KW-1185">Reference proteome</keyword>
<name>A0A814L694_9BILA</name>
<dbReference type="Proteomes" id="UP000663829">
    <property type="component" value="Unassembled WGS sequence"/>
</dbReference>
<comment type="caution">
    <text evidence="1">The sequence shown here is derived from an EMBL/GenBank/DDBJ whole genome shotgun (WGS) entry which is preliminary data.</text>
</comment>
<protein>
    <recommendedName>
        <fullName evidence="4">Transposase</fullName>
    </recommendedName>
</protein>
<reference evidence="1" key="1">
    <citation type="submission" date="2021-02" db="EMBL/GenBank/DDBJ databases">
        <authorList>
            <person name="Nowell W R."/>
        </authorList>
    </citation>
    <scope>NUCLEOTIDE SEQUENCE</scope>
</reference>
<dbReference type="AlphaFoldDB" id="A0A814L694"/>
<accession>A0A814L694</accession>
<evidence type="ECO:0008006" key="4">
    <source>
        <dbReference type="Google" id="ProtNLM"/>
    </source>
</evidence>
<evidence type="ECO:0000313" key="1">
    <source>
        <dbReference type="EMBL" id="CAF1060770.1"/>
    </source>
</evidence>
<dbReference type="EMBL" id="CAJOBC010004472">
    <property type="protein sequence ID" value="CAF3829124.1"/>
    <property type="molecule type" value="Genomic_DNA"/>
</dbReference>
<dbReference type="Proteomes" id="UP000681722">
    <property type="component" value="Unassembled WGS sequence"/>
</dbReference>